<dbReference type="EMBL" id="RQVQ01000025">
    <property type="protein sequence ID" value="RRJ89581.1"/>
    <property type="molecule type" value="Genomic_DNA"/>
</dbReference>
<reference evidence="2 3" key="1">
    <citation type="submission" date="2018-11" db="EMBL/GenBank/DDBJ databases">
        <title>Flavobacterium sp. nov., YIM 102701-2 draft genome.</title>
        <authorList>
            <person name="Li G."/>
            <person name="Jiang Y."/>
        </authorList>
    </citation>
    <scope>NUCLEOTIDE SEQUENCE [LARGE SCALE GENOMIC DNA]</scope>
    <source>
        <strain evidence="2 3">YIM 102701-2</strain>
    </source>
</reference>
<evidence type="ECO:0000259" key="1">
    <source>
        <dbReference type="Pfam" id="PF25056"/>
    </source>
</evidence>
<evidence type="ECO:0000313" key="2">
    <source>
        <dbReference type="EMBL" id="RRJ89581.1"/>
    </source>
</evidence>
<dbReference type="OrthoDB" id="957652at2"/>
<dbReference type="Proteomes" id="UP000275719">
    <property type="component" value="Unassembled WGS sequence"/>
</dbReference>
<sequence length="127" mass="14875">MNENYENSLALYELKHDILYVRFKKDLIINYEIALTLVADRLRLQSFTKYKAICDVSEIRTIDSEARRYLSIYGSSLLTQVALVSTYVPLYHMSRFYIHINKPKVPTVVFMSIKEAENYLSLNPSKL</sequence>
<dbReference type="RefSeq" id="WP_125019507.1">
    <property type="nucleotide sequence ID" value="NZ_RQVQ01000025.1"/>
</dbReference>
<dbReference type="Pfam" id="PF25056">
    <property type="entry name" value="DUF7793"/>
    <property type="match status" value="1"/>
</dbReference>
<dbReference type="InterPro" id="IPR056695">
    <property type="entry name" value="DUF7793"/>
</dbReference>
<name>A0A3P3W3A6_9FLAO</name>
<dbReference type="AlphaFoldDB" id="A0A3P3W3A6"/>
<proteinExistence type="predicted"/>
<comment type="caution">
    <text evidence="2">The sequence shown here is derived from an EMBL/GenBank/DDBJ whole genome shotgun (WGS) entry which is preliminary data.</text>
</comment>
<feature type="domain" description="DUF7793" evidence="1">
    <location>
        <begin position="12"/>
        <end position="121"/>
    </location>
</feature>
<organism evidence="2 3">
    <name type="scientific">Paenimyroides tangerinum</name>
    <dbReference type="NCBI Taxonomy" id="2488728"/>
    <lineage>
        <taxon>Bacteria</taxon>
        <taxon>Pseudomonadati</taxon>
        <taxon>Bacteroidota</taxon>
        <taxon>Flavobacteriia</taxon>
        <taxon>Flavobacteriales</taxon>
        <taxon>Flavobacteriaceae</taxon>
        <taxon>Paenimyroides</taxon>
    </lineage>
</organism>
<protein>
    <recommendedName>
        <fullName evidence="1">DUF7793 domain-containing protein</fullName>
    </recommendedName>
</protein>
<evidence type="ECO:0000313" key="3">
    <source>
        <dbReference type="Proteomes" id="UP000275719"/>
    </source>
</evidence>
<gene>
    <name evidence="2" type="ORF">EG240_11330</name>
</gene>
<accession>A0A3P3W3A6</accession>
<keyword evidence="3" id="KW-1185">Reference proteome</keyword>